<reference evidence="1 2" key="1">
    <citation type="submission" date="2021-12" db="EMBL/GenBank/DDBJ databases">
        <title>Genome sequencing of bacteria with rrn-lacking chromosome and rrn-plasmid.</title>
        <authorList>
            <person name="Anda M."/>
            <person name="Iwasaki W."/>
        </authorList>
    </citation>
    <scope>NUCLEOTIDE SEQUENCE [LARGE SCALE GENOMIC DNA]</scope>
    <source>
        <strain evidence="1 2">NBRC 101262</strain>
        <plasmid evidence="1 2">pPP2</plasmid>
    </source>
</reference>
<name>A0ABN6LDC8_9BACT</name>
<sequence length="47" mass="5543">MNHKLLIYLSYKAKENLLKSTHQIFFKFALKGFQAALSIQQFRTLVL</sequence>
<accession>A0ABN6LDC8</accession>
<dbReference type="EMBL" id="AP025294">
    <property type="protein sequence ID" value="BDD01159.1"/>
    <property type="molecule type" value="Genomic_DNA"/>
</dbReference>
<evidence type="ECO:0000313" key="1">
    <source>
        <dbReference type="EMBL" id="BDD01159.1"/>
    </source>
</evidence>
<keyword evidence="1" id="KW-0614">Plasmid</keyword>
<gene>
    <name evidence="1" type="ORF">PEPS_34390</name>
</gene>
<geneLocation type="plasmid" evidence="1 2">
    <name>pPP2</name>
</geneLocation>
<organism evidence="1 2">
    <name type="scientific">Persicobacter psychrovividus</name>
    <dbReference type="NCBI Taxonomy" id="387638"/>
    <lineage>
        <taxon>Bacteria</taxon>
        <taxon>Pseudomonadati</taxon>
        <taxon>Bacteroidota</taxon>
        <taxon>Cytophagia</taxon>
        <taxon>Cytophagales</taxon>
        <taxon>Persicobacteraceae</taxon>
        <taxon>Persicobacter</taxon>
    </lineage>
</organism>
<proteinExistence type="predicted"/>
<protein>
    <submittedName>
        <fullName evidence="1">Uncharacterized protein</fullName>
    </submittedName>
</protein>
<evidence type="ECO:0000313" key="2">
    <source>
        <dbReference type="Proteomes" id="UP001354989"/>
    </source>
</evidence>
<keyword evidence="2" id="KW-1185">Reference proteome</keyword>
<dbReference type="Proteomes" id="UP001354989">
    <property type="component" value="Plasmid pPP2"/>
</dbReference>